<protein>
    <submittedName>
        <fullName evidence="1">Membrane protein suppressor for copper-sensitivity ScsB</fullName>
    </submittedName>
</protein>
<reference evidence="1 2" key="1">
    <citation type="submission" date="2014-09" db="EMBL/GenBank/DDBJ databases">
        <title>Vibrio maritimus JCM 19235. (C45) whole genome shotgun sequence.</title>
        <authorList>
            <person name="Sawabe T."/>
            <person name="Meirelles P."/>
            <person name="Nakanishi M."/>
            <person name="Sayaka M."/>
            <person name="Hattori M."/>
            <person name="Ohkuma M."/>
        </authorList>
    </citation>
    <scope>NUCLEOTIDE SEQUENCE [LARGE SCALE GENOMIC DNA]</scope>
    <source>
        <strain evidence="2">JCM19235</strain>
    </source>
</reference>
<sequence>MLDVELDGEWKTYWRSPGEGGVALNLIGATQPMSTTSNGIGPYPPIMSN</sequence>
<dbReference type="Proteomes" id="UP000029228">
    <property type="component" value="Unassembled WGS sequence"/>
</dbReference>
<dbReference type="STRING" id="990268.JCM19235_6449"/>
<organism evidence="1 2">
    <name type="scientific">Vibrio maritimus</name>
    <dbReference type="NCBI Taxonomy" id="990268"/>
    <lineage>
        <taxon>Bacteria</taxon>
        <taxon>Pseudomonadati</taxon>
        <taxon>Pseudomonadota</taxon>
        <taxon>Gammaproteobacteria</taxon>
        <taxon>Vibrionales</taxon>
        <taxon>Vibrionaceae</taxon>
        <taxon>Vibrio</taxon>
    </lineage>
</organism>
<name>A0A090RRJ1_9VIBR</name>
<dbReference type="AlphaFoldDB" id="A0A090RRJ1"/>
<reference evidence="1 2" key="2">
    <citation type="submission" date="2014-09" db="EMBL/GenBank/DDBJ databases">
        <authorList>
            <consortium name="NBRP consortium"/>
            <person name="Sawabe T."/>
            <person name="Meirelles P."/>
            <person name="Nakanishi M."/>
            <person name="Sayaka M."/>
            <person name="Hattori M."/>
            <person name="Ohkuma M."/>
        </authorList>
    </citation>
    <scope>NUCLEOTIDE SEQUENCE [LARGE SCALE GENOMIC DNA]</scope>
    <source>
        <strain evidence="2">JCM19235</strain>
    </source>
</reference>
<keyword evidence="2" id="KW-1185">Reference proteome</keyword>
<accession>A0A090RRJ1</accession>
<evidence type="ECO:0000313" key="1">
    <source>
        <dbReference type="EMBL" id="GAL17896.1"/>
    </source>
</evidence>
<gene>
    <name evidence="1" type="ORF">JCM19235_6449</name>
</gene>
<evidence type="ECO:0000313" key="2">
    <source>
        <dbReference type="Proteomes" id="UP000029228"/>
    </source>
</evidence>
<proteinExistence type="predicted"/>
<comment type="caution">
    <text evidence="1">The sequence shown here is derived from an EMBL/GenBank/DDBJ whole genome shotgun (WGS) entry which is preliminary data.</text>
</comment>
<dbReference type="EMBL" id="BBMR01000002">
    <property type="protein sequence ID" value="GAL17896.1"/>
    <property type="molecule type" value="Genomic_DNA"/>
</dbReference>